<keyword evidence="1" id="KW-0812">Transmembrane</keyword>
<feature type="transmembrane region" description="Helical" evidence="1">
    <location>
        <begin position="36"/>
        <end position="56"/>
    </location>
</feature>
<reference evidence="2" key="2">
    <citation type="journal article" date="2015" name="Data Brief">
        <title>Shoot transcriptome of the giant reed, Arundo donax.</title>
        <authorList>
            <person name="Barrero R.A."/>
            <person name="Guerrero F.D."/>
            <person name="Moolhuijzen P."/>
            <person name="Goolsby J.A."/>
            <person name="Tidwell J."/>
            <person name="Bellgard S.E."/>
            <person name="Bellgard M.I."/>
        </authorList>
    </citation>
    <scope>NUCLEOTIDE SEQUENCE</scope>
    <source>
        <tissue evidence="2">Shoot tissue taken approximately 20 cm above the soil surface</tissue>
    </source>
</reference>
<protein>
    <submittedName>
        <fullName evidence="2">Uncharacterized protein</fullName>
    </submittedName>
</protein>
<dbReference type="AlphaFoldDB" id="A0A0A9EAV5"/>
<keyword evidence="1" id="KW-0472">Membrane</keyword>
<evidence type="ECO:0000313" key="2">
    <source>
        <dbReference type="EMBL" id="JAD96148.1"/>
    </source>
</evidence>
<evidence type="ECO:0000256" key="1">
    <source>
        <dbReference type="SAM" id="Phobius"/>
    </source>
</evidence>
<reference evidence="2" key="1">
    <citation type="submission" date="2014-09" db="EMBL/GenBank/DDBJ databases">
        <authorList>
            <person name="Magalhaes I.L.F."/>
            <person name="Oliveira U."/>
            <person name="Santos F.R."/>
            <person name="Vidigal T.H.D.A."/>
            <person name="Brescovit A.D."/>
            <person name="Santos A.J."/>
        </authorList>
    </citation>
    <scope>NUCLEOTIDE SEQUENCE</scope>
    <source>
        <tissue evidence="2">Shoot tissue taken approximately 20 cm above the soil surface</tissue>
    </source>
</reference>
<proteinExistence type="predicted"/>
<keyword evidence="1" id="KW-1133">Transmembrane helix</keyword>
<dbReference type="EMBL" id="GBRH01201747">
    <property type="protein sequence ID" value="JAD96148.1"/>
    <property type="molecule type" value="Transcribed_RNA"/>
</dbReference>
<name>A0A0A9EAV5_ARUDO</name>
<organism evidence="2">
    <name type="scientific">Arundo donax</name>
    <name type="common">Giant reed</name>
    <name type="synonym">Donax arundinaceus</name>
    <dbReference type="NCBI Taxonomy" id="35708"/>
    <lineage>
        <taxon>Eukaryota</taxon>
        <taxon>Viridiplantae</taxon>
        <taxon>Streptophyta</taxon>
        <taxon>Embryophyta</taxon>
        <taxon>Tracheophyta</taxon>
        <taxon>Spermatophyta</taxon>
        <taxon>Magnoliopsida</taxon>
        <taxon>Liliopsida</taxon>
        <taxon>Poales</taxon>
        <taxon>Poaceae</taxon>
        <taxon>PACMAD clade</taxon>
        <taxon>Arundinoideae</taxon>
        <taxon>Arundineae</taxon>
        <taxon>Arundo</taxon>
    </lineage>
</organism>
<sequence>MSRKISEICGKKCGPRELAALVFVCKMLRTDLITSWFFRISMLWLACPIISAHFWLGRLINLLRYSSLLALSDSA</sequence>
<accession>A0A0A9EAV5</accession>